<reference evidence="6" key="1">
    <citation type="submission" date="2025-08" db="UniProtKB">
        <authorList>
            <consortium name="RefSeq"/>
        </authorList>
    </citation>
    <scope>IDENTIFICATION</scope>
    <source>
        <tissue evidence="6">Muscle</tissue>
    </source>
</reference>
<comment type="subcellular location">
    <subcellularLocation>
        <location evidence="1">Membrane</location>
        <topology evidence="1">Multi-pass membrane protein</topology>
    </subcellularLocation>
</comment>
<feature type="domain" description="Major facilitator superfamily (MFS) profile" evidence="4">
    <location>
        <begin position="391"/>
        <end position="595"/>
    </location>
</feature>
<name>A0ABM1BC90_LIMPO</name>
<feature type="transmembrane region" description="Helical" evidence="3">
    <location>
        <begin position="519"/>
        <end position="539"/>
    </location>
</feature>
<dbReference type="InterPro" id="IPR050327">
    <property type="entry name" value="Proton-linked_MCT"/>
</dbReference>
<keyword evidence="3" id="KW-1133">Transmembrane helix</keyword>
<keyword evidence="3" id="KW-0472">Membrane</keyword>
<dbReference type="Pfam" id="PF07690">
    <property type="entry name" value="MFS_1"/>
    <property type="match status" value="2"/>
</dbReference>
<feature type="transmembrane region" description="Helical" evidence="3">
    <location>
        <begin position="428"/>
        <end position="446"/>
    </location>
</feature>
<feature type="transmembrane region" description="Helical" evidence="3">
    <location>
        <begin position="35"/>
        <end position="62"/>
    </location>
</feature>
<evidence type="ECO:0000256" key="3">
    <source>
        <dbReference type="SAM" id="Phobius"/>
    </source>
</evidence>
<accession>A0ABM1BC90</accession>
<dbReference type="CDD" id="cd17352">
    <property type="entry name" value="MFS_MCT_SLC16"/>
    <property type="match status" value="1"/>
</dbReference>
<evidence type="ECO:0000259" key="4">
    <source>
        <dbReference type="PROSITE" id="PS50850"/>
    </source>
</evidence>
<feature type="transmembrane region" description="Helical" evidence="3">
    <location>
        <begin position="458"/>
        <end position="475"/>
    </location>
</feature>
<dbReference type="InterPro" id="IPR020846">
    <property type="entry name" value="MFS_dom"/>
</dbReference>
<feature type="transmembrane region" description="Helical" evidence="3">
    <location>
        <begin position="162"/>
        <end position="181"/>
    </location>
</feature>
<dbReference type="PROSITE" id="PS50850">
    <property type="entry name" value="MFS"/>
    <property type="match status" value="1"/>
</dbReference>
<dbReference type="InterPro" id="IPR036259">
    <property type="entry name" value="MFS_trans_sf"/>
</dbReference>
<feature type="region of interest" description="Disordered" evidence="2">
    <location>
        <begin position="1"/>
        <end position="28"/>
    </location>
</feature>
<dbReference type="InterPro" id="IPR011701">
    <property type="entry name" value="MFS"/>
</dbReference>
<protein>
    <submittedName>
        <fullName evidence="6">Monocarboxylate transporter 12-like</fullName>
    </submittedName>
</protein>
<feature type="transmembrane region" description="Helical" evidence="3">
    <location>
        <begin position="481"/>
        <end position="507"/>
    </location>
</feature>
<dbReference type="SUPFAM" id="SSF103473">
    <property type="entry name" value="MFS general substrate transporter"/>
    <property type="match status" value="1"/>
</dbReference>
<evidence type="ECO:0000313" key="5">
    <source>
        <dbReference type="Proteomes" id="UP000694941"/>
    </source>
</evidence>
<proteinExistence type="predicted"/>
<feature type="transmembrane region" description="Helical" evidence="3">
    <location>
        <begin position="74"/>
        <end position="93"/>
    </location>
</feature>
<feature type="compositionally biased region" description="Acidic residues" evidence="2">
    <location>
        <begin position="14"/>
        <end position="25"/>
    </location>
</feature>
<keyword evidence="5" id="KW-1185">Reference proteome</keyword>
<dbReference type="GeneID" id="106463600"/>
<dbReference type="Proteomes" id="UP000694941">
    <property type="component" value="Unplaced"/>
</dbReference>
<gene>
    <name evidence="6" type="primary">LOC106463600</name>
</gene>
<dbReference type="RefSeq" id="XP_013779101.1">
    <property type="nucleotide sequence ID" value="XM_013923647.2"/>
</dbReference>
<dbReference type="Gene3D" id="1.20.1250.20">
    <property type="entry name" value="MFS general substrate transporter like domains"/>
    <property type="match status" value="2"/>
</dbReference>
<evidence type="ECO:0000313" key="6">
    <source>
        <dbReference type="RefSeq" id="XP_013779101.1"/>
    </source>
</evidence>
<dbReference type="PANTHER" id="PTHR11360">
    <property type="entry name" value="MONOCARBOXYLATE TRANSPORTER"/>
    <property type="match status" value="1"/>
</dbReference>
<organism evidence="5 6">
    <name type="scientific">Limulus polyphemus</name>
    <name type="common">Atlantic horseshoe crab</name>
    <dbReference type="NCBI Taxonomy" id="6850"/>
    <lineage>
        <taxon>Eukaryota</taxon>
        <taxon>Metazoa</taxon>
        <taxon>Ecdysozoa</taxon>
        <taxon>Arthropoda</taxon>
        <taxon>Chelicerata</taxon>
        <taxon>Merostomata</taxon>
        <taxon>Xiphosura</taxon>
        <taxon>Limulidae</taxon>
        <taxon>Limulus</taxon>
    </lineage>
</organism>
<feature type="transmembrane region" description="Helical" evidence="3">
    <location>
        <begin position="390"/>
        <end position="413"/>
    </location>
</feature>
<dbReference type="PANTHER" id="PTHR11360:SF284">
    <property type="entry name" value="EG:103B4.3 PROTEIN-RELATED"/>
    <property type="match status" value="1"/>
</dbReference>
<evidence type="ECO:0000256" key="2">
    <source>
        <dbReference type="SAM" id="MobiDB-lite"/>
    </source>
</evidence>
<evidence type="ECO:0000256" key="1">
    <source>
        <dbReference type="ARBA" id="ARBA00004141"/>
    </source>
</evidence>
<feature type="transmembrane region" description="Helical" evidence="3">
    <location>
        <begin position="193"/>
        <end position="212"/>
    </location>
</feature>
<feature type="transmembrane region" description="Helical" evidence="3">
    <location>
        <begin position="128"/>
        <end position="155"/>
    </location>
</feature>
<feature type="transmembrane region" description="Helical" evidence="3">
    <location>
        <begin position="100"/>
        <end position="122"/>
    </location>
</feature>
<feature type="transmembrane region" description="Helical" evidence="3">
    <location>
        <begin position="551"/>
        <end position="571"/>
    </location>
</feature>
<sequence>MAKSEKEELSLSNEDTEDDSLDSEETTFSPPDGGWGWVVVFSSFMIHVLADGVTYTFGIFYVEFLKYFHENKGVTAWVASIMVGVSFTVGPIASALTKKYGCRVVTIAGSILASFGLFISIFSPNITYLYFTIGICTGTGIGLMYLPAIVCVTFYFDKKRAFATGIAVCGSGFGTFALAPLTDWLVDYYGWKGAMMIVSGILLNGIVFGALYRPLQVSKPSKKSHTEIHISQSKPKKLCNEAKVETYNKRANTFCLKERHVMNVDNTTLKPFQSYPDLLFGNNFHLKRDFAANRRNSTLSVVDSSSPDNGNPHHHRHKEILYHKDTFYSASLVNFPELQSSPVAHTTSIISISKEFHQEKERKILRYFHCSKEMRDALHEMVDFCLLKDIVFLLFGLSNFFTSIGFNVPYLYIKARAMEMGIAEDENASFLLSVIGITNTASRVIFGYLSDKNWMNRLWLYSYSLIICGISTASSSLCNTYILMAVYAATFGATTGAYISLTSVILVDLLGLDTMTSTFGLLLVFIGVACLLGPPITGWLYDATGSYDPGFYVSGAVIAISGMMMFCLPYVQRLQSHSTKSSGQVQRFQEVPTAV</sequence>
<keyword evidence="3" id="KW-0812">Transmembrane</keyword>